<dbReference type="EMBL" id="BDIP01011401">
    <property type="protein sequence ID" value="GIQ93080.1"/>
    <property type="molecule type" value="Genomic_DNA"/>
</dbReference>
<evidence type="ECO:0000313" key="1">
    <source>
        <dbReference type="EMBL" id="GIQ93080.1"/>
    </source>
</evidence>
<feature type="non-terminal residue" evidence="1">
    <location>
        <position position="35"/>
    </location>
</feature>
<name>A0A9K3DDJ4_9EUKA</name>
<dbReference type="Proteomes" id="UP000265618">
    <property type="component" value="Unassembled WGS sequence"/>
</dbReference>
<protein>
    <submittedName>
        <fullName evidence="1">Uncharacterized protein</fullName>
    </submittedName>
</protein>
<reference evidence="1 2" key="1">
    <citation type="journal article" date="2018" name="PLoS ONE">
        <title>The draft genome of Kipferlia bialata reveals reductive genome evolution in fornicate parasites.</title>
        <authorList>
            <person name="Tanifuji G."/>
            <person name="Takabayashi S."/>
            <person name="Kume K."/>
            <person name="Takagi M."/>
            <person name="Nakayama T."/>
            <person name="Kamikawa R."/>
            <person name="Inagaki Y."/>
            <person name="Hashimoto T."/>
        </authorList>
    </citation>
    <scope>NUCLEOTIDE SEQUENCE [LARGE SCALE GENOMIC DNA]</scope>
    <source>
        <strain evidence="1">NY0173</strain>
    </source>
</reference>
<evidence type="ECO:0000313" key="2">
    <source>
        <dbReference type="Proteomes" id="UP000265618"/>
    </source>
</evidence>
<sequence length="35" mass="4027">YRGHDRIAQQAAQTAEKEHALEAQKVAMRESMDKE</sequence>
<feature type="non-terminal residue" evidence="1">
    <location>
        <position position="1"/>
    </location>
</feature>
<accession>A0A9K3DDJ4</accession>
<organism evidence="1 2">
    <name type="scientific">Kipferlia bialata</name>
    <dbReference type="NCBI Taxonomy" id="797122"/>
    <lineage>
        <taxon>Eukaryota</taxon>
        <taxon>Metamonada</taxon>
        <taxon>Carpediemonas-like organisms</taxon>
        <taxon>Kipferlia</taxon>
    </lineage>
</organism>
<dbReference type="AlphaFoldDB" id="A0A9K3DDJ4"/>
<keyword evidence="2" id="KW-1185">Reference proteome</keyword>
<comment type="caution">
    <text evidence="1">The sequence shown here is derived from an EMBL/GenBank/DDBJ whole genome shotgun (WGS) entry which is preliminary data.</text>
</comment>
<proteinExistence type="predicted"/>
<gene>
    <name evidence="1" type="ORF">KIPB_017286</name>
</gene>